<feature type="region of interest" description="Disordered" evidence="1">
    <location>
        <begin position="16"/>
        <end position="73"/>
    </location>
</feature>
<proteinExistence type="predicted"/>
<feature type="compositionally biased region" description="Polar residues" evidence="1">
    <location>
        <begin position="56"/>
        <end position="73"/>
    </location>
</feature>
<dbReference type="AlphaFoldDB" id="A0A163KTF1"/>
<dbReference type="EMBL" id="JYNV01000076">
    <property type="protein sequence ID" value="KZM27238.1"/>
    <property type="molecule type" value="Genomic_DNA"/>
</dbReference>
<gene>
    <name evidence="2" type="ORF">ST47_g1622</name>
</gene>
<feature type="compositionally biased region" description="Low complexity" evidence="1">
    <location>
        <begin position="35"/>
        <end position="50"/>
    </location>
</feature>
<feature type="compositionally biased region" description="Low complexity" evidence="1">
    <location>
        <begin position="497"/>
        <end position="518"/>
    </location>
</feature>
<feature type="region of interest" description="Disordered" evidence="1">
    <location>
        <begin position="424"/>
        <end position="443"/>
    </location>
</feature>
<accession>A0A163KTF1</accession>
<feature type="region of interest" description="Disordered" evidence="1">
    <location>
        <begin position="464"/>
        <end position="602"/>
    </location>
</feature>
<organism evidence="2 3">
    <name type="scientific">Didymella rabiei</name>
    <name type="common">Chickpea ascochyta blight fungus</name>
    <name type="synonym">Mycosphaerella rabiei</name>
    <dbReference type="NCBI Taxonomy" id="5454"/>
    <lineage>
        <taxon>Eukaryota</taxon>
        <taxon>Fungi</taxon>
        <taxon>Dikarya</taxon>
        <taxon>Ascomycota</taxon>
        <taxon>Pezizomycotina</taxon>
        <taxon>Dothideomycetes</taxon>
        <taxon>Pleosporomycetidae</taxon>
        <taxon>Pleosporales</taxon>
        <taxon>Pleosporineae</taxon>
        <taxon>Didymellaceae</taxon>
        <taxon>Ascochyta</taxon>
    </lineage>
</organism>
<evidence type="ECO:0000256" key="1">
    <source>
        <dbReference type="SAM" id="MobiDB-lite"/>
    </source>
</evidence>
<feature type="compositionally biased region" description="Low complexity" evidence="1">
    <location>
        <begin position="532"/>
        <end position="548"/>
    </location>
</feature>
<feature type="compositionally biased region" description="Low complexity" evidence="1">
    <location>
        <begin position="479"/>
        <end position="490"/>
    </location>
</feature>
<sequence length="674" mass="73551">MEQPVRSFTSFARAKENYASSDKPLPSIPPLHRISSSSSVATTQSQSRSTGFSLWESPSNWDNGEDSQNQSTSFLAVRSYSPIIPEPPEDIAAMQMNATLWQLKNGSFPQTPLDPIHERTAVVPGIPARNPSRLALSLSNPVLTGKDPKGSITSVGSKHSNSTRGESLSEEVSKSASREQSRTDLSMPLDLASILSDGTTKEKACPSFRLSPSCDKGTLCESYPRRSDSLQPRHNAHLDLQGHGLTTFRKGSILADDSTASIEDPEISHKTQALSLAQDYHNVLAYRYKNDLAKHDEGSKPNTPPKDRDITPQPLAWRKESSVSLPADAPRRPQVVPSSLSEPHRNFKKMGSWVGRHIKKNSQIGPLKKPCSVSEAPLQQRRHESEVDCSLERDMSLRDVVQHGKDLVSRKVLCGDSEPERPLIISSPILQHPNQSSKKLASSEAPFQLATPLFRLPGGLALVRSSPTSTHRPATANESPTSPLSDSSSPQFPPSSPFRFDSSRRSSWQSTQSRPQSQGVSTTAVKSRLHSFIDASSSPPSFSRSMTSLATPAHQEPYPSSPYSPPQTRRRSHNVGSPLTSPPASYGVEQRAGASPDDAPRRSNLFEKAKSARDAWKKHQRDVKTEKLKQSIRLVGPADARDVAGYINCDDKVNGRASGDSGVGEGEVAWILSR</sequence>
<keyword evidence="3" id="KW-1185">Reference proteome</keyword>
<feature type="region of interest" description="Disordered" evidence="1">
    <location>
        <begin position="292"/>
        <end position="344"/>
    </location>
</feature>
<feature type="compositionally biased region" description="Polar residues" evidence="1">
    <location>
        <begin position="428"/>
        <end position="440"/>
    </location>
</feature>
<evidence type="ECO:0000313" key="3">
    <source>
        <dbReference type="Proteomes" id="UP000076837"/>
    </source>
</evidence>
<feature type="compositionally biased region" description="Basic and acidic residues" evidence="1">
    <location>
        <begin position="171"/>
        <end position="182"/>
    </location>
</feature>
<dbReference type="Proteomes" id="UP000076837">
    <property type="component" value="Unassembled WGS sequence"/>
</dbReference>
<protein>
    <submittedName>
        <fullName evidence="2">Uncharacterized protein</fullName>
    </submittedName>
</protein>
<feature type="compositionally biased region" description="Polar residues" evidence="1">
    <location>
        <begin position="151"/>
        <end position="166"/>
    </location>
</feature>
<feature type="compositionally biased region" description="Polar residues" evidence="1">
    <location>
        <begin position="465"/>
        <end position="478"/>
    </location>
</feature>
<comment type="caution">
    <text evidence="2">The sequence shown here is derived from an EMBL/GenBank/DDBJ whole genome shotgun (WGS) entry which is preliminary data.</text>
</comment>
<name>A0A163KTF1_DIDRA</name>
<dbReference type="STRING" id="5454.A0A163KTF1"/>
<evidence type="ECO:0000313" key="2">
    <source>
        <dbReference type="EMBL" id="KZM27238.1"/>
    </source>
</evidence>
<feature type="compositionally biased region" description="Basic and acidic residues" evidence="1">
    <location>
        <begin position="292"/>
        <end position="310"/>
    </location>
</feature>
<feature type="compositionally biased region" description="Polar residues" evidence="1">
    <location>
        <begin position="574"/>
        <end position="583"/>
    </location>
</feature>
<feature type="region of interest" description="Disordered" evidence="1">
    <location>
        <begin position="139"/>
        <end position="186"/>
    </location>
</feature>
<reference evidence="2 3" key="1">
    <citation type="journal article" date="2016" name="Sci. Rep.">
        <title>Draft genome sequencing and secretome analysis of fungal phytopathogen Ascochyta rabiei provides insight into the necrotrophic effector repertoire.</title>
        <authorList>
            <person name="Verma S."/>
            <person name="Gazara R.K."/>
            <person name="Nizam S."/>
            <person name="Parween S."/>
            <person name="Chattopadhyay D."/>
            <person name="Verma P.K."/>
        </authorList>
    </citation>
    <scope>NUCLEOTIDE SEQUENCE [LARGE SCALE GENOMIC DNA]</scope>
    <source>
        <strain evidence="2 3">ArDII</strain>
    </source>
</reference>